<dbReference type="EMBL" id="JASWJB010000266">
    <property type="protein sequence ID" value="KAK2592436.1"/>
    <property type="molecule type" value="Genomic_DNA"/>
</dbReference>
<keyword evidence="1" id="KW-0539">Nucleus</keyword>
<dbReference type="Proteomes" id="UP001251528">
    <property type="component" value="Unassembled WGS sequence"/>
</dbReference>
<evidence type="ECO:0008006" key="4">
    <source>
        <dbReference type="Google" id="ProtNLM"/>
    </source>
</evidence>
<keyword evidence="3" id="KW-1185">Reference proteome</keyword>
<comment type="caution">
    <text evidence="2">The sequence shown here is derived from an EMBL/GenBank/DDBJ whole genome shotgun (WGS) entry which is preliminary data.</text>
</comment>
<dbReference type="CDD" id="cd00067">
    <property type="entry name" value="GAL4"/>
    <property type="match status" value="1"/>
</dbReference>
<dbReference type="AlphaFoldDB" id="A0AAJ0FPY2"/>
<organism evidence="2 3">
    <name type="scientific">Conoideocrella luteorostrata</name>
    <dbReference type="NCBI Taxonomy" id="1105319"/>
    <lineage>
        <taxon>Eukaryota</taxon>
        <taxon>Fungi</taxon>
        <taxon>Dikarya</taxon>
        <taxon>Ascomycota</taxon>
        <taxon>Pezizomycotina</taxon>
        <taxon>Sordariomycetes</taxon>
        <taxon>Hypocreomycetidae</taxon>
        <taxon>Hypocreales</taxon>
        <taxon>Clavicipitaceae</taxon>
        <taxon>Conoideocrella</taxon>
    </lineage>
</organism>
<proteinExistence type="predicted"/>
<dbReference type="PANTHER" id="PTHR47784">
    <property type="entry name" value="STEROL UPTAKE CONTROL PROTEIN 2"/>
    <property type="match status" value="1"/>
</dbReference>
<sequence>MGQCDETLPSCARCRRRREVCSYLEQYSPPPTVTLPLRLPPFSIERPDAATEHLEDMDLAHIFLTETYATLWSGTRGQMTWRDTVWKAALRQPALLNGILAMAAMHKVVAMSAPPPPLPHDTDPGPSPGPDRRYQVMALRKQAATLPAFVALLAKLDETTCHDSFVLSILVCFWAFASRNLPVQLGIFDAEGDPASWRNVRANLPATNPVNDFVQICRKLKPITILTRQCHGWLKQGPMSAFMETPAIDDLPSLGSDAAHALDKLERRLEIKAPHLLDFGSAQQRPLLSFRFAYRAVQCREWLELAIAWPSLLPEVFVEELETGSEAALTVLSYWAVAFQPLDIYWWAKGWAAALVIHIAARVRGEWAELVKWPLETIVARKGGIASSSTGSI</sequence>
<dbReference type="InterPro" id="IPR001138">
    <property type="entry name" value="Zn2Cys6_DnaBD"/>
</dbReference>
<evidence type="ECO:0000256" key="1">
    <source>
        <dbReference type="ARBA" id="ARBA00023242"/>
    </source>
</evidence>
<gene>
    <name evidence="2" type="ORF">QQS21_009852</name>
</gene>
<accession>A0AAJ0FPY2</accession>
<name>A0AAJ0FPY2_9HYPO</name>
<dbReference type="InterPro" id="IPR053157">
    <property type="entry name" value="Sterol_Uptake_Regulator"/>
</dbReference>
<dbReference type="GO" id="GO:0001228">
    <property type="term" value="F:DNA-binding transcription activator activity, RNA polymerase II-specific"/>
    <property type="evidence" value="ECO:0007669"/>
    <property type="project" value="TreeGrafter"/>
</dbReference>
<reference evidence="2" key="1">
    <citation type="submission" date="2023-06" db="EMBL/GenBank/DDBJ databases">
        <title>Conoideocrella luteorostrata (Hypocreales: Clavicipitaceae), a potential biocontrol fungus for elongate hemlock scale in United States Christmas tree production areas.</title>
        <authorList>
            <person name="Barrett H."/>
            <person name="Lovett B."/>
            <person name="Macias A.M."/>
            <person name="Stajich J.E."/>
            <person name="Kasson M.T."/>
        </authorList>
    </citation>
    <scope>NUCLEOTIDE SEQUENCE</scope>
    <source>
        <strain evidence="2">ARSEF 14590</strain>
    </source>
</reference>
<dbReference type="PANTHER" id="PTHR47784:SF5">
    <property type="entry name" value="STEROL UPTAKE CONTROL PROTEIN 2"/>
    <property type="match status" value="1"/>
</dbReference>
<protein>
    <recommendedName>
        <fullName evidence="4">Zn(2)-C6 fungal-type domain-containing protein</fullName>
    </recommendedName>
</protein>
<dbReference type="GO" id="GO:0008270">
    <property type="term" value="F:zinc ion binding"/>
    <property type="evidence" value="ECO:0007669"/>
    <property type="project" value="InterPro"/>
</dbReference>
<evidence type="ECO:0000313" key="3">
    <source>
        <dbReference type="Proteomes" id="UP001251528"/>
    </source>
</evidence>
<evidence type="ECO:0000313" key="2">
    <source>
        <dbReference type="EMBL" id="KAK2592436.1"/>
    </source>
</evidence>